<evidence type="ECO:0000256" key="1">
    <source>
        <dbReference type="ARBA" id="ARBA00022676"/>
    </source>
</evidence>
<evidence type="ECO:0000256" key="4">
    <source>
        <dbReference type="HAMAP-Rule" id="MF_03155"/>
    </source>
</evidence>
<keyword evidence="4" id="KW-0539">Nucleus</keyword>
<dbReference type="Pfam" id="PF01048">
    <property type="entry name" value="PNP_UDP_1"/>
    <property type="match status" value="1"/>
</dbReference>
<protein>
    <recommendedName>
        <fullName evidence="4">Purine nucleoside phosphorylase</fullName>
        <shortName evidence="4">PNP</shortName>
        <ecNumber evidence="4">2.4.2.1</ecNumber>
    </recommendedName>
</protein>
<dbReference type="InterPro" id="IPR000845">
    <property type="entry name" value="Nucleoside_phosphorylase_d"/>
</dbReference>
<feature type="binding site" evidence="4">
    <location>
        <position position="18"/>
    </location>
    <ligand>
        <name>phosphate</name>
        <dbReference type="ChEBI" id="CHEBI:43474"/>
    </ligand>
</feature>
<dbReference type="CDD" id="cd09010">
    <property type="entry name" value="MTAP_SsMTAPII_like_MTIP"/>
    <property type="match status" value="1"/>
</dbReference>
<keyword evidence="4" id="KW-0963">Cytoplasm</keyword>
<evidence type="ECO:0000256" key="2">
    <source>
        <dbReference type="ARBA" id="ARBA00022679"/>
    </source>
</evidence>
<sequence>MSVKPEFKDIRIGVIGGTGFYNLKGLKPITKLDIDTPWGKPSSPLFISETESGHKIAFLARHGENHERLPTEVNFQANIAALKHVGVRVVIAFSAVGSLREEVRPMDFVIPDQIIDRTKGIRKDTYFGNGLTGHATFGDPYHEPVAQLIKAHEAALENMKLIKGGTVVAIEGPLFSTRAESKMYRLWGGDIINMTAVPEAKLAREAEIAYQMVCMATDYDSWRDEEASVSTTDVLPILKKNSENANKLLVSLLPALVEKVYSDQQTLEQFTGTSGMFKASLMQPPALRNPEQVQKLLFMYPEGF</sequence>
<feature type="site" description="Important for substrate specificity" evidence="4">
    <location>
        <position position="176"/>
    </location>
</feature>
<feature type="domain" description="Nucleoside phosphorylase" evidence="5">
    <location>
        <begin position="11"/>
        <end position="253"/>
    </location>
</feature>
<evidence type="ECO:0000259" key="5">
    <source>
        <dbReference type="Pfam" id="PF01048"/>
    </source>
</evidence>
<dbReference type="EMBL" id="LSSK01000825">
    <property type="protein sequence ID" value="OMH81780.1"/>
    <property type="molecule type" value="Genomic_DNA"/>
</dbReference>
<comment type="pathway">
    <text evidence="4">Purine metabolism; purine nucleoside salvage.</text>
</comment>
<dbReference type="SUPFAM" id="SSF53167">
    <property type="entry name" value="Purine and uridine phosphorylases"/>
    <property type="match status" value="1"/>
</dbReference>
<organism evidence="6 7">
    <name type="scientific">Zancudomyces culisetae</name>
    <name type="common">Gut fungus</name>
    <name type="synonym">Smittium culisetae</name>
    <dbReference type="NCBI Taxonomy" id="1213189"/>
    <lineage>
        <taxon>Eukaryota</taxon>
        <taxon>Fungi</taxon>
        <taxon>Fungi incertae sedis</taxon>
        <taxon>Zoopagomycota</taxon>
        <taxon>Kickxellomycotina</taxon>
        <taxon>Harpellomycetes</taxon>
        <taxon>Harpellales</taxon>
        <taxon>Legeriomycetaceae</taxon>
        <taxon>Zancudomyces</taxon>
    </lineage>
</organism>
<dbReference type="GO" id="GO:0005829">
    <property type="term" value="C:cytosol"/>
    <property type="evidence" value="ECO:0007669"/>
    <property type="project" value="TreeGrafter"/>
</dbReference>
<reference evidence="7" key="1">
    <citation type="submission" date="2017-01" db="EMBL/GenBank/DDBJ databases">
        <authorList>
            <person name="Wang Y."/>
            <person name="White M."/>
            <person name="Kvist S."/>
            <person name="Moncalvo J.-M."/>
        </authorList>
    </citation>
    <scope>NUCLEOTIDE SEQUENCE [LARGE SCALE GENOMIC DNA]</scope>
    <source>
        <strain evidence="7">COL-18-3</strain>
    </source>
</reference>
<evidence type="ECO:0000313" key="7">
    <source>
        <dbReference type="Proteomes" id="UP000188320"/>
    </source>
</evidence>
<dbReference type="PANTHER" id="PTHR42679:SF2">
    <property type="entry name" value="S-METHYL-5'-THIOADENOSINE PHOSPHORYLASE"/>
    <property type="match status" value="1"/>
</dbReference>
<proteinExistence type="inferred from homology"/>
<keyword evidence="7" id="KW-1185">Reference proteome</keyword>
<comment type="catalytic activity">
    <reaction evidence="4">
        <text>a purine D-ribonucleoside + phosphate = a purine nucleobase + alpha-D-ribose 1-phosphate</text>
        <dbReference type="Rhea" id="RHEA:19805"/>
        <dbReference type="ChEBI" id="CHEBI:26386"/>
        <dbReference type="ChEBI" id="CHEBI:43474"/>
        <dbReference type="ChEBI" id="CHEBI:57720"/>
        <dbReference type="ChEBI" id="CHEBI:142355"/>
        <dbReference type="EC" id="2.4.2.1"/>
    </reaction>
</comment>
<dbReference type="InterPro" id="IPR010044">
    <property type="entry name" value="MTAP"/>
</dbReference>
<name>A0A1R1PLD3_ZANCU</name>
<dbReference type="GO" id="GO:0005634">
    <property type="term" value="C:nucleus"/>
    <property type="evidence" value="ECO:0007669"/>
    <property type="project" value="UniProtKB-SubCell"/>
</dbReference>
<accession>A0A1R1PLD3</accession>
<evidence type="ECO:0000313" key="6">
    <source>
        <dbReference type="EMBL" id="OMH81780.1"/>
    </source>
</evidence>
<dbReference type="Proteomes" id="UP000188320">
    <property type="component" value="Unassembled WGS sequence"/>
</dbReference>
<gene>
    <name evidence="6" type="ORF">AX774_g4753</name>
</gene>
<dbReference type="AlphaFoldDB" id="A0A1R1PLD3"/>
<dbReference type="OrthoDB" id="431409at2759"/>
<comment type="miscellaneous">
    <text evidence="4">Although this enzyme belongs to the family of MTA phosphorylases based on sequence homology, it lacks several conserved amino acids in the substrate binding pocket that confer specificity towards MTA.</text>
</comment>
<feature type="site" description="Important for substrate specificity" evidence="4">
    <location>
        <position position="231"/>
    </location>
</feature>
<dbReference type="GO" id="GO:0017061">
    <property type="term" value="F:S-methyl-5-thioadenosine phosphorylase activity"/>
    <property type="evidence" value="ECO:0007669"/>
    <property type="project" value="InterPro"/>
</dbReference>
<dbReference type="NCBIfam" id="TIGR01694">
    <property type="entry name" value="MTAP"/>
    <property type="match status" value="1"/>
</dbReference>
<dbReference type="GO" id="GO:0006166">
    <property type="term" value="P:purine ribonucleoside salvage"/>
    <property type="evidence" value="ECO:0007669"/>
    <property type="project" value="UniProtKB-UniRule"/>
</dbReference>
<feature type="binding site" evidence="4">
    <location>
        <begin position="218"/>
        <end position="220"/>
    </location>
    <ligand>
        <name>substrate</name>
    </ligand>
</feature>
<comment type="subcellular location">
    <subcellularLocation>
        <location evidence="4">Cytoplasm</location>
    </subcellularLocation>
    <subcellularLocation>
        <location evidence="4">Nucleus</location>
    </subcellularLocation>
</comment>
<feature type="binding site" evidence="4">
    <location>
        <begin position="94"/>
        <end position="95"/>
    </location>
    <ligand>
        <name>phosphate</name>
        <dbReference type="ChEBI" id="CHEBI:43474"/>
    </ligand>
</feature>
<dbReference type="UniPathway" id="UPA00606"/>
<dbReference type="EC" id="2.4.2.1" evidence="4"/>
<comment type="similarity">
    <text evidence="4">Belongs to the PNP/MTAP phosphorylase family. MTAP subfamily.</text>
</comment>
<dbReference type="InterPro" id="IPR035994">
    <property type="entry name" value="Nucleoside_phosphorylase_sf"/>
</dbReference>
<evidence type="ECO:0000256" key="3">
    <source>
        <dbReference type="ARBA" id="ARBA00022726"/>
    </source>
</evidence>
<dbReference type="FunFam" id="3.40.50.1580:FF:000008">
    <property type="entry name" value="S-methyl-5'-thioadenosine phosphorylase"/>
    <property type="match status" value="1"/>
</dbReference>
<feature type="binding site" evidence="4">
    <location>
        <position position="195"/>
    </location>
    <ligand>
        <name>phosphate</name>
        <dbReference type="ChEBI" id="CHEBI:43474"/>
    </ligand>
</feature>
<dbReference type="HAMAP" id="MF_01963">
    <property type="entry name" value="MTAP"/>
    <property type="match status" value="1"/>
</dbReference>
<keyword evidence="1 4" id="KW-0328">Glycosyltransferase</keyword>
<comment type="function">
    <text evidence="4">Purine nucleoside phosphorylase involved in purine salvage.</text>
</comment>
<dbReference type="Gene3D" id="3.40.50.1580">
    <property type="entry name" value="Nucleoside phosphorylase domain"/>
    <property type="match status" value="1"/>
</dbReference>
<keyword evidence="2 4" id="KW-0808">Transferase</keyword>
<comment type="caution">
    <text evidence="6">The sequence shown here is derived from an EMBL/GenBank/DDBJ whole genome shotgun (WGS) entry which is preliminary data.</text>
</comment>
<feature type="binding site" evidence="4">
    <location>
        <begin position="61"/>
        <end position="62"/>
    </location>
    <ligand>
        <name>phosphate</name>
        <dbReference type="ChEBI" id="CHEBI:43474"/>
    </ligand>
</feature>
<feature type="binding site" evidence="4">
    <location>
        <position position="194"/>
    </location>
    <ligand>
        <name>substrate</name>
    </ligand>
</feature>
<comment type="subunit">
    <text evidence="4">Homotrimer.</text>
</comment>
<dbReference type="GO" id="GO:0019509">
    <property type="term" value="P:L-methionine salvage from methylthioadenosine"/>
    <property type="evidence" value="ECO:0007669"/>
    <property type="project" value="TreeGrafter"/>
</dbReference>
<dbReference type="PANTHER" id="PTHR42679">
    <property type="entry name" value="S-METHYL-5'-THIOADENOSINE PHOSPHORYLASE"/>
    <property type="match status" value="1"/>
</dbReference>
<keyword evidence="3 4" id="KW-0660">Purine salvage</keyword>